<evidence type="ECO:0008006" key="5">
    <source>
        <dbReference type="Google" id="ProtNLM"/>
    </source>
</evidence>
<organism evidence="3 4">
    <name type="scientific">Pseudobythopirellula maris</name>
    <dbReference type="NCBI Taxonomy" id="2527991"/>
    <lineage>
        <taxon>Bacteria</taxon>
        <taxon>Pseudomonadati</taxon>
        <taxon>Planctomycetota</taxon>
        <taxon>Planctomycetia</taxon>
        <taxon>Pirellulales</taxon>
        <taxon>Lacipirellulaceae</taxon>
        <taxon>Pseudobythopirellula</taxon>
    </lineage>
</organism>
<dbReference type="InterPro" id="IPR041255">
    <property type="entry name" value="LpxI_N"/>
</dbReference>
<dbReference type="Gene3D" id="3.40.50.20">
    <property type="match status" value="1"/>
</dbReference>
<evidence type="ECO:0000259" key="1">
    <source>
        <dbReference type="Pfam" id="PF06230"/>
    </source>
</evidence>
<gene>
    <name evidence="3" type="ORF">Mal64_20430</name>
</gene>
<dbReference type="InterPro" id="IPR053174">
    <property type="entry name" value="LpxI"/>
</dbReference>
<dbReference type="PANTHER" id="PTHR39962:SF1">
    <property type="entry name" value="LPXI FAMILY PROTEIN"/>
    <property type="match status" value="1"/>
</dbReference>
<feature type="domain" description="LpxI C-terminal" evidence="1">
    <location>
        <begin position="165"/>
        <end position="294"/>
    </location>
</feature>
<dbReference type="EMBL" id="SJPQ01000002">
    <property type="protein sequence ID" value="TWT88559.1"/>
    <property type="molecule type" value="Genomic_DNA"/>
</dbReference>
<evidence type="ECO:0000313" key="3">
    <source>
        <dbReference type="EMBL" id="TWT88559.1"/>
    </source>
</evidence>
<comment type="caution">
    <text evidence="3">The sequence shown here is derived from an EMBL/GenBank/DDBJ whole genome shotgun (WGS) entry which is preliminary data.</text>
</comment>
<proteinExistence type="predicted"/>
<evidence type="ECO:0000259" key="2">
    <source>
        <dbReference type="Pfam" id="PF17930"/>
    </source>
</evidence>
<keyword evidence="4" id="KW-1185">Reference proteome</keyword>
<dbReference type="Gene3D" id="3.40.140.80">
    <property type="match status" value="1"/>
</dbReference>
<dbReference type="Pfam" id="PF06230">
    <property type="entry name" value="LpxI_C"/>
    <property type="match status" value="1"/>
</dbReference>
<evidence type="ECO:0000313" key="4">
    <source>
        <dbReference type="Proteomes" id="UP000315440"/>
    </source>
</evidence>
<dbReference type="OrthoDB" id="9789836at2"/>
<dbReference type="AlphaFoldDB" id="A0A5C5ZMC4"/>
<protein>
    <recommendedName>
        <fullName evidence="5">UDP-2,3-diacylglucosamine pyrophosphatase LpxI</fullName>
    </recommendedName>
</protein>
<dbReference type="Proteomes" id="UP000315440">
    <property type="component" value="Unassembled WGS sequence"/>
</dbReference>
<accession>A0A5C5ZMC4</accession>
<name>A0A5C5ZMC4_9BACT</name>
<reference evidence="3 4" key="1">
    <citation type="submission" date="2019-02" db="EMBL/GenBank/DDBJ databases">
        <title>Deep-cultivation of Planctomycetes and their phenomic and genomic characterization uncovers novel biology.</title>
        <authorList>
            <person name="Wiegand S."/>
            <person name="Jogler M."/>
            <person name="Boedeker C."/>
            <person name="Pinto D."/>
            <person name="Vollmers J."/>
            <person name="Rivas-Marin E."/>
            <person name="Kohn T."/>
            <person name="Peeters S.H."/>
            <person name="Heuer A."/>
            <person name="Rast P."/>
            <person name="Oberbeckmann S."/>
            <person name="Bunk B."/>
            <person name="Jeske O."/>
            <person name="Meyerdierks A."/>
            <person name="Storesund J.E."/>
            <person name="Kallscheuer N."/>
            <person name="Luecker S."/>
            <person name="Lage O.M."/>
            <person name="Pohl T."/>
            <person name="Merkel B.J."/>
            <person name="Hornburger P."/>
            <person name="Mueller R.-W."/>
            <person name="Bruemmer F."/>
            <person name="Labrenz M."/>
            <person name="Spormann A.M."/>
            <person name="Op Den Camp H."/>
            <person name="Overmann J."/>
            <person name="Amann R."/>
            <person name="Jetten M.S.M."/>
            <person name="Mascher T."/>
            <person name="Medema M.H."/>
            <person name="Devos D.P."/>
            <person name="Kaster A.-K."/>
            <person name="Ovreas L."/>
            <person name="Rohde M."/>
            <person name="Galperin M.Y."/>
            <person name="Jogler C."/>
        </authorList>
    </citation>
    <scope>NUCLEOTIDE SEQUENCE [LARGE SCALE GENOMIC DNA]</scope>
    <source>
        <strain evidence="3 4">Mal64</strain>
    </source>
</reference>
<dbReference type="InterPro" id="IPR043167">
    <property type="entry name" value="LpxI_C_sf"/>
</dbReference>
<feature type="domain" description="LpxI N-terminal" evidence="2">
    <location>
        <begin position="22"/>
        <end position="161"/>
    </location>
</feature>
<dbReference type="InterPro" id="IPR010415">
    <property type="entry name" value="LpxI_C"/>
</dbReference>
<dbReference type="PANTHER" id="PTHR39962">
    <property type="entry name" value="BLL4848 PROTEIN"/>
    <property type="match status" value="1"/>
</dbReference>
<dbReference type="Pfam" id="PF17930">
    <property type="entry name" value="LpxI_N"/>
    <property type="match status" value="1"/>
</dbReference>
<sequence length="309" mass="33769">MAGLRLQQVKISVASESSSKKRIGLLAAWGRFPIVVAEALKRDGHEVYCLGVKRHCDPAIRELVDDFEWLGAARLGGAIRYFNRHGVTQATMAGKFHKAEIYRPWAWFRYTPDAVFLRAFYKHFVTSRADRKDDTLLGVLVDTFAQGGVEFLPATDFAPELLVGEGLIAGREPSVSERADIEFGWRLAKEMGRLDVGQSVCVKDRAPLAVEAIEGTDVCIQRAGQLCPRGGFTVVKVAKPRQDMRFDVPTIGVRTLRTMAAAGGRLLAVEAGRTILLDEPDVCSTADRLGVTVVALQGAEEDAPRSTAA</sequence>